<dbReference type="Proteomes" id="UP000308365">
    <property type="component" value="Unassembled WGS sequence"/>
</dbReference>
<protein>
    <recommendedName>
        <fullName evidence="3">Schlafen AlbA-2 domain-containing protein</fullName>
    </recommendedName>
</protein>
<feature type="coiled-coil region" evidence="1">
    <location>
        <begin position="549"/>
        <end position="576"/>
    </location>
</feature>
<proteinExistence type="predicted"/>
<dbReference type="PANTHER" id="PTHR12155">
    <property type="entry name" value="SCHLAFEN"/>
    <property type="match status" value="1"/>
</dbReference>
<dbReference type="InterPro" id="IPR038461">
    <property type="entry name" value="Schlafen_AlbA_2_dom_sf"/>
</dbReference>
<dbReference type="InterPro" id="IPR007421">
    <property type="entry name" value="Schlafen_AlbA_2_dom"/>
</dbReference>
<comment type="caution">
    <text evidence="4">The sequence shown here is derived from an EMBL/GenBank/DDBJ whole genome shotgun (WGS) entry which is preliminary data.</text>
</comment>
<dbReference type="PANTHER" id="PTHR12155:SF29">
    <property type="entry name" value="SCHLAFEN-LIKE PROTEIN 1"/>
    <property type="match status" value="1"/>
</dbReference>
<feature type="domain" description="Schlafen AlbA-2" evidence="3">
    <location>
        <begin position="404"/>
        <end position="535"/>
    </location>
</feature>
<evidence type="ECO:0000313" key="4">
    <source>
        <dbReference type="EMBL" id="TKC43834.1"/>
    </source>
</evidence>
<evidence type="ECO:0000256" key="2">
    <source>
        <dbReference type="SAM" id="MobiDB-lite"/>
    </source>
</evidence>
<dbReference type="AlphaFoldDB" id="A0A4U1F3P1"/>
<evidence type="ECO:0000313" key="5">
    <source>
        <dbReference type="Proteomes" id="UP000308365"/>
    </source>
</evidence>
<dbReference type="EMBL" id="RWIC01000440">
    <property type="protein sequence ID" value="TKC43834.1"/>
    <property type="molecule type" value="Genomic_DNA"/>
</dbReference>
<sequence length="590" mass="65084">MTRRDMDSSAEEHQEGKTQALQERRAQAPLRAESLGNLSAPSPPVVPPHLPAVWPVSLGPAVSLSPRLLVLSGSVHSTLFSVFVEQPRDPSLGCVTGKQTHRHLQNGCSEKEAAFSPCCQAASPVCSIRFWTPPPIPSPHRDFQKHSGGPQALTASSIQSEKMQASGPQEEWPAVRNPRSPSEGDPSRDLQEEITATQVQELLMEPPGKRPLQELPAEESVSEDSSTKAAPSRHVLYVGHLNPQFSVPVLTCLLRDALERLELPVAREHIQVVRQPRKAYALVQVAAHEDTLASLPWRLHTALEEHQVIQELVAPGKELVLGEGREPSNRREQKEDSSPSPSPSPILGSSPPLAWLARPLPTQAPTPRQDSPGRPSGTRSDSAIVHQEILGQERLFQGAFLGSETRNVEFKRGGGEYLSQAFKHHLRRYVCAFLNSEGGSLLVGVEDSGLVQGIRCSHRDEDRVRLLVDSILQGFNPQVFPDAYKLTFIPVVSTSATSTPLKVIRLSVHTPKAQAQPQLYETDQGEVFLRRDGSIQGPLSVRAIQEWGRQKWTAELSKLEERLRVLTAEKEQLQQQLQRYKPISCTCCVL</sequence>
<feature type="compositionally biased region" description="Polar residues" evidence="2">
    <location>
        <begin position="153"/>
        <end position="167"/>
    </location>
</feature>
<dbReference type="InterPro" id="IPR029684">
    <property type="entry name" value="Schlafen"/>
</dbReference>
<feature type="region of interest" description="Disordered" evidence="2">
    <location>
        <begin position="1"/>
        <end position="30"/>
    </location>
</feature>
<dbReference type="Pfam" id="PF04326">
    <property type="entry name" value="SLFN_AlbA_2"/>
    <property type="match status" value="1"/>
</dbReference>
<evidence type="ECO:0000259" key="3">
    <source>
        <dbReference type="Pfam" id="PF04326"/>
    </source>
</evidence>
<feature type="compositionally biased region" description="Basic and acidic residues" evidence="2">
    <location>
        <begin position="323"/>
        <end position="337"/>
    </location>
</feature>
<feature type="compositionally biased region" description="Basic and acidic residues" evidence="2">
    <location>
        <begin position="1"/>
        <end position="26"/>
    </location>
</feature>
<dbReference type="Gene3D" id="3.30.950.30">
    <property type="entry name" value="Schlafen, AAA domain"/>
    <property type="match status" value="1"/>
</dbReference>
<gene>
    <name evidence="4" type="ORF">EI555_020694</name>
</gene>
<keyword evidence="1" id="KW-0175">Coiled coil</keyword>
<reference evidence="5" key="1">
    <citation type="journal article" date="2019" name="IScience">
        <title>Narwhal Genome Reveals Long-Term Low Genetic Diversity despite Current Large Abundance Size.</title>
        <authorList>
            <person name="Westbury M.V."/>
            <person name="Petersen B."/>
            <person name="Garde E."/>
            <person name="Heide-Jorgensen M.P."/>
            <person name="Lorenzen E.D."/>
        </authorList>
    </citation>
    <scope>NUCLEOTIDE SEQUENCE [LARGE SCALE GENOMIC DNA]</scope>
</reference>
<accession>A0A4U1F3P1</accession>
<feature type="region of interest" description="Disordered" evidence="2">
    <location>
        <begin position="319"/>
        <end position="381"/>
    </location>
</feature>
<feature type="region of interest" description="Disordered" evidence="2">
    <location>
        <begin position="137"/>
        <end position="228"/>
    </location>
</feature>
<organism evidence="4 5">
    <name type="scientific">Monodon monoceros</name>
    <name type="common">Narwhal</name>
    <name type="synonym">Ceratodon monodon</name>
    <dbReference type="NCBI Taxonomy" id="40151"/>
    <lineage>
        <taxon>Eukaryota</taxon>
        <taxon>Metazoa</taxon>
        <taxon>Chordata</taxon>
        <taxon>Craniata</taxon>
        <taxon>Vertebrata</taxon>
        <taxon>Euteleostomi</taxon>
        <taxon>Mammalia</taxon>
        <taxon>Eutheria</taxon>
        <taxon>Laurasiatheria</taxon>
        <taxon>Artiodactyla</taxon>
        <taxon>Whippomorpha</taxon>
        <taxon>Cetacea</taxon>
        <taxon>Odontoceti</taxon>
        <taxon>Monodontidae</taxon>
        <taxon>Monodon</taxon>
    </lineage>
</organism>
<evidence type="ECO:0000256" key="1">
    <source>
        <dbReference type="SAM" id="Coils"/>
    </source>
</evidence>
<name>A0A4U1F3P1_MONMO</name>